<reference evidence="1" key="1">
    <citation type="journal article" date="2000" name="J. Gen. Virol.">
        <title>Phylogenetic position of the Diadromus pulchellus ascovirus DNA polymerase among viruses with large double-stranded DNA genomes.</title>
        <authorList>
            <person name="Stasiak K."/>
            <person name="Demattei M.V."/>
            <person name="Federici B.A."/>
            <person name="Bigot Y."/>
        </authorList>
    </citation>
    <scope>NUCLEOTIDE SEQUENCE</scope>
</reference>
<name>Q9DSV2_9VIRU</name>
<proteinExistence type="predicted"/>
<organism evidence="1">
    <name type="scientific">Diadromus pulchellus ascovirus 4a</name>
    <dbReference type="NCBI Taxonomy" id="158683"/>
    <lineage>
        <taxon>Viruses</taxon>
        <taxon>Varidnaviria</taxon>
        <taxon>Bamfordvirae</taxon>
        <taxon>Nucleocytoviricota</taxon>
        <taxon>Megaviricetes</taxon>
        <taxon>Pimascovirales</taxon>
        <taxon>Pimascovirales incertae sedis</taxon>
        <taxon>Ascoviridae</taxon>
        <taxon>Toursvirus</taxon>
        <taxon>Toursvirus dptv1a</taxon>
    </lineage>
</organism>
<protein>
    <submittedName>
        <fullName evidence="1">Uncharacterized protein</fullName>
    </submittedName>
</protein>
<dbReference type="EMBL" id="AJ279812">
    <property type="protein sequence ID" value="CAC19133.1"/>
    <property type="molecule type" value="Genomic_DNA"/>
</dbReference>
<accession>Q9DSV2</accession>
<sequence>MYHQPHVGFIDAHPERYRRTYHSGLVRHPSVLHGSAVLGSHCRVIRLRAKSGAFQSVSDRLGFASRKTIYDRRAGSRLHEVHHGQCVTRSLFVNADF</sequence>
<evidence type="ECO:0000313" key="1">
    <source>
        <dbReference type="EMBL" id="CAC19133.1"/>
    </source>
</evidence>